<dbReference type="PANTHER" id="PTHR13102:SF0">
    <property type="entry name" value="NUCLEOLAR PROTEIN 9"/>
    <property type="match status" value="1"/>
</dbReference>
<gene>
    <name evidence="6" type="ORF">Cgig2_031153</name>
</gene>
<proteinExistence type="predicted"/>
<dbReference type="GO" id="GO:0000472">
    <property type="term" value="P:endonucleolytic cleavage to generate mature 5'-end of SSU-rRNA from (SSU-rRNA, 5.8S rRNA, LSU-rRNA)"/>
    <property type="evidence" value="ECO:0007669"/>
    <property type="project" value="TreeGrafter"/>
</dbReference>
<dbReference type="Pfam" id="PF00806">
    <property type="entry name" value="PUF"/>
    <property type="match status" value="1"/>
</dbReference>
<dbReference type="OrthoDB" id="392571at2759"/>
<keyword evidence="3" id="KW-0694">RNA-binding</keyword>
<evidence type="ECO:0000313" key="7">
    <source>
        <dbReference type="Proteomes" id="UP001153076"/>
    </source>
</evidence>
<evidence type="ECO:0000256" key="3">
    <source>
        <dbReference type="ARBA" id="ARBA00022884"/>
    </source>
</evidence>
<keyword evidence="7" id="KW-1185">Reference proteome</keyword>
<dbReference type="GO" id="GO:0006417">
    <property type="term" value="P:regulation of translation"/>
    <property type="evidence" value="ECO:0007669"/>
    <property type="project" value="UniProtKB-KW"/>
</dbReference>
<dbReference type="GO" id="GO:0000480">
    <property type="term" value="P:endonucleolytic cleavage in 5'-ETS of tricistronic rRNA transcript (SSU-rRNA, 5.8S rRNA, LSU-rRNA)"/>
    <property type="evidence" value="ECO:0007669"/>
    <property type="project" value="TreeGrafter"/>
</dbReference>
<dbReference type="SUPFAM" id="SSF48371">
    <property type="entry name" value="ARM repeat"/>
    <property type="match status" value="2"/>
</dbReference>
<dbReference type="Pfam" id="PF22493">
    <property type="entry name" value="PUF_NOP9"/>
    <property type="match status" value="1"/>
</dbReference>
<feature type="compositionally biased region" description="Basic residues" evidence="5">
    <location>
        <begin position="35"/>
        <end position="50"/>
    </location>
</feature>
<dbReference type="EMBL" id="JAKOGI010000037">
    <property type="protein sequence ID" value="KAJ8447540.1"/>
    <property type="molecule type" value="Genomic_DNA"/>
</dbReference>
<evidence type="ECO:0000256" key="4">
    <source>
        <dbReference type="PROSITE-ProRule" id="PRU00317"/>
    </source>
</evidence>
<keyword evidence="1" id="KW-0677">Repeat</keyword>
<dbReference type="Proteomes" id="UP001153076">
    <property type="component" value="Unassembled WGS sequence"/>
</dbReference>
<feature type="region of interest" description="Disordered" evidence="5">
    <location>
        <begin position="1"/>
        <end position="87"/>
    </location>
</feature>
<feature type="compositionally biased region" description="Basic and acidic residues" evidence="5">
    <location>
        <begin position="64"/>
        <end position="78"/>
    </location>
</feature>
<dbReference type="PROSITE" id="PS50302">
    <property type="entry name" value="PUM"/>
    <property type="match status" value="1"/>
</dbReference>
<dbReference type="GO" id="GO:0000447">
    <property type="term" value="P:endonucleolytic cleavage in ITS1 to separate SSU-rRNA from 5.8S rRNA and LSU-rRNA from tricistronic rRNA transcript (SSU-rRNA, 5.8S rRNA, LSU-rRNA)"/>
    <property type="evidence" value="ECO:0007669"/>
    <property type="project" value="TreeGrafter"/>
</dbReference>
<feature type="repeat" description="Pumilio" evidence="4">
    <location>
        <begin position="284"/>
        <end position="325"/>
    </location>
</feature>
<organism evidence="6 7">
    <name type="scientific">Carnegiea gigantea</name>
    <dbReference type="NCBI Taxonomy" id="171969"/>
    <lineage>
        <taxon>Eukaryota</taxon>
        <taxon>Viridiplantae</taxon>
        <taxon>Streptophyta</taxon>
        <taxon>Embryophyta</taxon>
        <taxon>Tracheophyta</taxon>
        <taxon>Spermatophyta</taxon>
        <taxon>Magnoliopsida</taxon>
        <taxon>eudicotyledons</taxon>
        <taxon>Gunneridae</taxon>
        <taxon>Pentapetalae</taxon>
        <taxon>Caryophyllales</taxon>
        <taxon>Cactineae</taxon>
        <taxon>Cactaceae</taxon>
        <taxon>Cactoideae</taxon>
        <taxon>Echinocereeae</taxon>
        <taxon>Carnegiea</taxon>
    </lineage>
</organism>
<dbReference type="GO" id="GO:0003723">
    <property type="term" value="F:RNA binding"/>
    <property type="evidence" value="ECO:0007669"/>
    <property type="project" value="UniProtKB-KW"/>
</dbReference>
<reference evidence="6" key="1">
    <citation type="submission" date="2022-04" db="EMBL/GenBank/DDBJ databases">
        <title>Carnegiea gigantea Genome sequencing and assembly v2.</title>
        <authorList>
            <person name="Copetti D."/>
            <person name="Sanderson M.J."/>
            <person name="Burquez A."/>
            <person name="Wojciechowski M.F."/>
        </authorList>
    </citation>
    <scope>NUCLEOTIDE SEQUENCE</scope>
    <source>
        <strain evidence="6">SGP5-SGP5p</strain>
        <tissue evidence="6">Aerial part</tissue>
    </source>
</reference>
<dbReference type="InterPro" id="IPR011989">
    <property type="entry name" value="ARM-like"/>
</dbReference>
<dbReference type="GO" id="GO:0030688">
    <property type="term" value="C:preribosome, small subunit precursor"/>
    <property type="evidence" value="ECO:0007669"/>
    <property type="project" value="TreeGrafter"/>
</dbReference>
<protein>
    <submittedName>
        <fullName evidence="6">Uncharacterized protein</fullName>
    </submittedName>
</protein>
<comment type="caution">
    <text evidence="6">The sequence shown here is derived from an EMBL/GenBank/DDBJ whole genome shotgun (WGS) entry which is preliminary data.</text>
</comment>
<dbReference type="InterPro" id="IPR016024">
    <property type="entry name" value="ARM-type_fold"/>
</dbReference>
<evidence type="ECO:0000313" key="6">
    <source>
        <dbReference type="EMBL" id="KAJ8447540.1"/>
    </source>
</evidence>
<evidence type="ECO:0000256" key="1">
    <source>
        <dbReference type="ARBA" id="ARBA00022737"/>
    </source>
</evidence>
<dbReference type="PANTHER" id="PTHR13102">
    <property type="entry name" value="NUCLEOLAR PROTEIN 9"/>
    <property type="match status" value="1"/>
</dbReference>
<dbReference type="AlphaFoldDB" id="A0A9Q1QPF2"/>
<dbReference type="SMART" id="SM00025">
    <property type="entry name" value="Pumilio"/>
    <property type="match status" value="8"/>
</dbReference>
<keyword evidence="2" id="KW-0810">Translation regulation</keyword>
<sequence length="744" mass="82870">MVSFGSKALPLRRPKHHSIVENSPFSGEDSEYKQGRRRRGMGRKSTKKQKNSNGGCASGSVPDRTLKDKKSSKKHDSAEPETSYVRKQIDPETAKYFSEIADTLEKGELDLEERSIICGNALEESSRKEVELCTDHIISHTMQALLDGCDADHLCGFLRGCTKNFARIATDRNGSHVAETAFYSLASHLLDQEWHSTIEDTLMEICQAIVQNPVDVMCNCYGSHVLRSLLCLCKGVPLNSEFHAAKSSSVLAHRLNLKGDGDHKNDAQNVHQGFPDVLEFLVSEMVKCSTPNIATLQVDQYGSLVLQTALKLLQGQDQELIQIIPVIMGCKMENAEAGNLIEITEAENIRDLVKENAFSHLMEVILEVAPDILYNEIFVKIFKDSLFGISCHHSANFAVQSLISHARSQSQIYVMSEELGPRFKDLLDMGRWGVVASLIAASQRLNAQEHECSRALVSAVTLANESPKCIVPRILLLESYFFSNDKSNWSWTSGSKVHVMGSLILQCLFKYPSGYIEPFITSLTSMESSHVLETAKDGAGARVIEAFLGSNASDKQKKKLIKKYTLHPHFYLPFLSLVSYAFPELLCSVTDRKVSTASQLLKGHFGELAMHPSGSFTVGKCFDASGVPLREAIVSDLLTVQRELSKTRHGPHLLRHLDVDGFSRQPEQWRSRQKSKLAVYKEFLAEFSSAEGDSSKRKNTPADTSKKPSQKTNIKKMRKEIDNVLMSFTASAEGSKKLKKHRIR</sequence>
<evidence type="ECO:0000256" key="5">
    <source>
        <dbReference type="SAM" id="MobiDB-lite"/>
    </source>
</evidence>
<dbReference type="Gene3D" id="1.25.10.10">
    <property type="entry name" value="Leucine-rich Repeat Variant"/>
    <property type="match status" value="2"/>
</dbReference>
<dbReference type="InterPro" id="IPR040000">
    <property type="entry name" value="NOP9"/>
</dbReference>
<dbReference type="GO" id="GO:0030686">
    <property type="term" value="C:90S preribosome"/>
    <property type="evidence" value="ECO:0007669"/>
    <property type="project" value="TreeGrafter"/>
</dbReference>
<feature type="region of interest" description="Disordered" evidence="5">
    <location>
        <begin position="691"/>
        <end position="714"/>
    </location>
</feature>
<dbReference type="GO" id="GO:0005730">
    <property type="term" value="C:nucleolus"/>
    <property type="evidence" value="ECO:0007669"/>
    <property type="project" value="TreeGrafter"/>
</dbReference>
<accession>A0A9Q1QPF2</accession>
<dbReference type="GO" id="GO:0000056">
    <property type="term" value="P:ribosomal small subunit export from nucleus"/>
    <property type="evidence" value="ECO:0007669"/>
    <property type="project" value="TreeGrafter"/>
</dbReference>
<evidence type="ECO:0000256" key="2">
    <source>
        <dbReference type="ARBA" id="ARBA00022845"/>
    </source>
</evidence>
<dbReference type="InterPro" id="IPR001313">
    <property type="entry name" value="Pumilio_RNA-bd_rpt"/>
</dbReference>
<name>A0A9Q1QPF2_9CARY</name>